<gene>
    <name evidence="3" type="ORF">GCM10007854_19790</name>
</gene>
<keyword evidence="1" id="KW-0472">Membrane</keyword>
<comment type="caution">
    <text evidence="3">The sequence shown here is derived from an EMBL/GenBank/DDBJ whole genome shotgun (WGS) entry which is preliminary data.</text>
</comment>
<dbReference type="PROSITE" id="PS51257">
    <property type="entry name" value="PROKAR_LIPOPROTEIN"/>
    <property type="match status" value="1"/>
</dbReference>
<dbReference type="EMBL" id="BSNJ01000004">
    <property type="protein sequence ID" value="GLQ21024.1"/>
    <property type="molecule type" value="Genomic_DNA"/>
</dbReference>
<reference evidence="3" key="1">
    <citation type="journal article" date="2014" name="Int. J. Syst. Evol. Microbiol.">
        <title>Complete genome of a new Firmicutes species belonging to the dominant human colonic microbiota ('Ruminococcus bicirculans') reveals two chromosomes and a selective capacity to utilize plant glucans.</title>
        <authorList>
            <consortium name="NISC Comparative Sequencing Program"/>
            <person name="Wegmann U."/>
            <person name="Louis P."/>
            <person name="Goesmann A."/>
            <person name="Henrissat B."/>
            <person name="Duncan S.H."/>
            <person name="Flint H.J."/>
        </authorList>
    </citation>
    <scope>NUCLEOTIDE SEQUENCE</scope>
    <source>
        <strain evidence="3">NBRC 108216</strain>
    </source>
</reference>
<organism evidence="3 4">
    <name type="scientific">Algimonas porphyrae</name>
    <dbReference type="NCBI Taxonomy" id="1128113"/>
    <lineage>
        <taxon>Bacteria</taxon>
        <taxon>Pseudomonadati</taxon>
        <taxon>Pseudomonadota</taxon>
        <taxon>Alphaproteobacteria</taxon>
        <taxon>Maricaulales</taxon>
        <taxon>Robiginitomaculaceae</taxon>
        <taxon>Algimonas</taxon>
    </lineage>
</organism>
<dbReference type="Proteomes" id="UP001161390">
    <property type="component" value="Unassembled WGS sequence"/>
</dbReference>
<name>A0ABQ5V261_9PROT</name>
<evidence type="ECO:0000256" key="1">
    <source>
        <dbReference type="SAM" id="Phobius"/>
    </source>
</evidence>
<keyword evidence="1" id="KW-0812">Transmembrane</keyword>
<feature type="chain" id="PRO_5045357605" description="DUF3887 domain-containing protein" evidence="2">
    <location>
        <begin position="22"/>
        <end position="196"/>
    </location>
</feature>
<sequence length="196" mass="21253">MIRTALLALAALALTACSMQAMSEARVPADVRAEVNAQIDRLIAGETDFIIDAFPDDAVNPAFREQIARMVANVPEGPALSRRVVGVMGATEQAYSDTQGAVRSGTYNLAYELEFADGFLLVQTAHTLTEDGDCCLLRAINATRSDTSPLYADQKRRASIFKFLAVFIVVSTLATLIILIIRIGGRKARETQMGER</sequence>
<feature type="signal peptide" evidence="2">
    <location>
        <begin position="1"/>
        <end position="21"/>
    </location>
</feature>
<evidence type="ECO:0008006" key="5">
    <source>
        <dbReference type="Google" id="ProtNLM"/>
    </source>
</evidence>
<keyword evidence="2" id="KW-0732">Signal</keyword>
<proteinExistence type="predicted"/>
<protein>
    <recommendedName>
        <fullName evidence="5">DUF3887 domain-containing protein</fullName>
    </recommendedName>
</protein>
<evidence type="ECO:0000256" key="2">
    <source>
        <dbReference type="SAM" id="SignalP"/>
    </source>
</evidence>
<accession>A0ABQ5V261</accession>
<feature type="transmembrane region" description="Helical" evidence="1">
    <location>
        <begin position="163"/>
        <end position="183"/>
    </location>
</feature>
<keyword evidence="1" id="KW-1133">Transmembrane helix</keyword>
<dbReference type="RefSeq" id="WP_284372155.1">
    <property type="nucleotide sequence ID" value="NZ_BSNJ01000004.1"/>
</dbReference>
<reference evidence="3" key="2">
    <citation type="submission" date="2023-01" db="EMBL/GenBank/DDBJ databases">
        <title>Draft genome sequence of Algimonas porphyrae strain NBRC 108216.</title>
        <authorList>
            <person name="Sun Q."/>
            <person name="Mori K."/>
        </authorList>
    </citation>
    <scope>NUCLEOTIDE SEQUENCE</scope>
    <source>
        <strain evidence="3">NBRC 108216</strain>
    </source>
</reference>
<evidence type="ECO:0000313" key="4">
    <source>
        <dbReference type="Proteomes" id="UP001161390"/>
    </source>
</evidence>
<keyword evidence="4" id="KW-1185">Reference proteome</keyword>
<evidence type="ECO:0000313" key="3">
    <source>
        <dbReference type="EMBL" id="GLQ21024.1"/>
    </source>
</evidence>